<keyword evidence="5" id="KW-0496">Mitochondrion</keyword>
<accession>A0A4P9ZHH4</accession>
<evidence type="ECO:0000313" key="8">
    <source>
        <dbReference type="Proteomes" id="UP000268321"/>
    </source>
</evidence>
<evidence type="ECO:0000256" key="1">
    <source>
        <dbReference type="ARBA" id="ARBA00004173"/>
    </source>
</evidence>
<dbReference type="OrthoDB" id="3996489at2759"/>
<evidence type="ECO:0000313" key="7">
    <source>
        <dbReference type="EMBL" id="RKP32607.1"/>
    </source>
</evidence>
<feature type="region of interest" description="Disordered" evidence="6">
    <location>
        <begin position="384"/>
        <end position="417"/>
    </location>
</feature>
<keyword evidence="8" id="KW-1185">Reference proteome</keyword>
<protein>
    <recommendedName>
        <fullName evidence="3">Altered inheritance of mitochondria protein 23, mitochondrial</fullName>
    </recommendedName>
</protein>
<evidence type="ECO:0000256" key="3">
    <source>
        <dbReference type="ARBA" id="ARBA00013994"/>
    </source>
</evidence>
<feature type="compositionally biased region" description="Basic and acidic residues" evidence="6">
    <location>
        <begin position="126"/>
        <end position="137"/>
    </location>
</feature>
<feature type="compositionally biased region" description="Low complexity" evidence="6">
    <location>
        <begin position="100"/>
        <end position="113"/>
    </location>
</feature>
<dbReference type="EMBL" id="ML004430">
    <property type="protein sequence ID" value="RKP32607.1"/>
    <property type="molecule type" value="Genomic_DNA"/>
</dbReference>
<sequence length="430" mass="48285">MIQGLLQRGCRRCLCSSPRALIGAKQSPGSLALLISENGQAPKTNRFSLKYGSLSDSASKLRQDGGNSVASSLGGAKDGKNRQCGRNAWPHKDFDKNSHTSGDSSKKSTQSQDQVFGKNPHVSRAFNKDHMLRDKGRNRTMRFENQTGSARTQQALREIILKVKQASPRFQVTLRDENGKLSNVHLLEVTNALDLREEGLKLIDTHSTSGLPMVTKVPAKDMLQAYSDALAAQVEEQLLASGNARAQKVLRNRLLMHRKKSAVKMVNLAWAISSSDLQNQKRKEIEKRIGSGERFTIVLGDKSGRLNINRELEDDAELSAEPEVPVRSSLLSFSEEKYDLELQKRQKVLANVEMILAELRCKKSLSGHLERQIFVDVEPIVQQDKTESKQKKEQLSSKEQRWLARMEKSAESHRKEDVDPDALYQFKIED</sequence>
<proteinExistence type="inferred from homology"/>
<dbReference type="Pfam" id="PF14877">
    <property type="entry name" value="mIF3"/>
    <property type="match status" value="1"/>
</dbReference>
<dbReference type="InterPro" id="IPR029427">
    <property type="entry name" value="AIM23"/>
</dbReference>
<dbReference type="Proteomes" id="UP000268321">
    <property type="component" value="Unassembled WGS sequence"/>
</dbReference>
<organism evidence="7 8">
    <name type="scientific">Metschnikowia bicuspidata</name>
    <dbReference type="NCBI Taxonomy" id="27322"/>
    <lineage>
        <taxon>Eukaryota</taxon>
        <taxon>Fungi</taxon>
        <taxon>Dikarya</taxon>
        <taxon>Ascomycota</taxon>
        <taxon>Saccharomycotina</taxon>
        <taxon>Pichiomycetes</taxon>
        <taxon>Metschnikowiaceae</taxon>
        <taxon>Metschnikowia</taxon>
    </lineage>
</organism>
<evidence type="ECO:0000256" key="5">
    <source>
        <dbReference type="ARBA" id="ARBA00023128"/>
    </source>
</evidence>
<comment type="similarity">
    <text evidence="2">Belongs to the AIM23 family.</text>
</comment>
<evidence type="ECO:0000256" key="2">
    <source>
        <dbReference type="ARBA" id="ARBA00008476"/>
    </source>
</evidence>
<feature type="region of interest" description="Disordered" evidence="6">
    <location>
        <begin position="58"/>
        <end position="149"/>
    </location>
</feature>
<keyword evidence="4" id="KW-0809">Transit peptide</keyword>
<dbReference type="GO" id="GO:0005739">
    <property type="term" value="C:mitochondrion"/>
    <property type="evidence" value="ECO:0007669"/>
    <property type="project" value="UniProtKB-SubCell"/>
</dbReference>
<name>A0A4P9ZHH4_9ASCO</name>
<comment type="subcellular location">
    <subcellularLocation>
        <location evidence="1">Mitochondrion</location>
    </subcellularLocation>
</comment>
<gene>
    <name evidence="7" type="ORF">METBISCDRAFT_21294</name>
</gene>
<reference evidence="8" key="1">
    <citation type="journal article" date="2018" name="Nat. Microbiol.">
        <title>Leveraging single-cell genomics to expand the fungal tree of life.</title>
        <authorList>
            <person name="Ahrendt S.R."/>
            <person name="Quandt C.A."/>
            <person name="Ciobanu D."/>
            <person name="Clum A."/>
            <person name="Salamov A."/>
            <person name="Andreopoulos B."/>
            <person name="Cheng J.F."/>
            <person name="Woyke T."/>
            <person name="Pelin A."/>
            <person name="Henrissat B."/>
            <person name="Reynolds N.K."/>
            <person name="Benny G.L."/>
            <person name="Smith M.E."/>
            <person name="James T.Y."/>
            <person name="Grigoriev I.V."/>
        </authorList>
    </citation>
    <scope>NUCLEOTIDE SEQUENCE [LARGE SCALE GENOMIC DNA]</scope>
    <source>
        <strain evidence="8">Baker2002</strain>
    </source>
</reference>
<dbReference type="AlphaFoldDB" id="A0A4P9ZHH4"/>
<feature type="compositionally biased region" description="Polar residues" evidence="6">
    <location>
        <begin position="58"/>
        <end position="71"/>
    </location>
</feature>
<evidence type="ECO:0000256" key="4">
    <source>
        <dbReference type="ARBA" id="ARBA00022946"/>
    </source>
</evidence>
<evidence type="ECO:0000256" key="6">
    <source>
        <dbReference type="SAM" id="MobiDB-lite"/>
    </source>
</evidence>